<protein>
    <submittedName>
        <fullName evidence="2">Uncharacterized protein</fullName>
    </submittedName>
</protein>
<name>A0A4C2A2H6_EUMVA</name>
<accession>A0A4C2A2H6</accession>
<organism evidence="2 3">
    <name type="scientific">Eumeta variegata</name>
    <name type="common">Bagworm moth</name>
    <name type="synonym">Eumeta japonica</name>
    <dbReference type="NCBI Taxonomy" id="151549"/>
    <lineage>
        <taxon>Eukaryota</taxon>
        <taxon>Metazoa</taxon>
        <taxon>Ecdysozoa</taxon>
        <taxon>Arthropoda</taxon>
        <taxon>Hexapoda</taxon>
        <taxon>Insecta</taxon>
        <taxon>Pterygota</taxon>
        <taxon>Neoptera</taxon>
        <taxon>Endopterygota</taxon>
        <taxon>Lepidoptera</taxon>
        <taxon>Glossata</taxon>
        <taxon>Ditrysia</taxon>
        <taxon>Tineoidea</taxon>
        <taxon>Psychidae</taxon>
        <taxon>Oiketicinae</taxon>
        <taxon>Eumeta</taxon>
    </lineage>
</organism>
<feature type="compositionally biased region" description="Polar residues" evidence="1">
    <location>
        <begin position="134"/>
        <end position="151"/>
    </location>
</feature>
<feature type="region of interest" description="Disordered" evidence="1">
    <location>
        <begin position="126"/>
        <end position="162"/>
    </location>
</feature>
<feature type="region of interest" description="Disordered" evidence="1">
    <location>
        <begin position="77"/>
        <end position="97"/>
    </location>
</feature>
<evidence type="ECO:0000313" key="3">
    <source>
        <dbReference type="Proteomes" id="UP000299102"/>
    </source>
</evidence>
<comment type="caution">
    <text evidence="2">The sequence shown here is derived from an EMBL/GenBank/DDBJ whole genome shotgun (WGS) entry which is preliminary data.</text>
</comment>
<proteinExistence type="predicted"/>
<sequence length="419" mass="47670">MDRGYTVYPGKVLHKLSESEQATPRVISIDSMSVGYEKAMSIISKHSSLRETQDRNLGTSCQGPRRNERLERLRKQIQAEKETKPRSEELAREQRSETGKKLENFFRAFNAGIATKLKAFTSKKRVFDNRGQGKASTSKKITNDSPKSSPKPTKADLEKSNLPSLCLSRTERPHEERLPRLKRKLEENEGTIYNNVVPIYTGDARQNMAAYNDTCGLVYLDEQATKITGKAKYETPENDPIVVMTRDTKRHILHTGRDPIIDDGWLRQKQTPYHYQTLYLAHTQAGKTELKAMGWTRANNATSERIIEYNAKMAIRSRDINSVREITKYRRKRNSTDRVNKTPIKAKKGVNLETKRTKNGVPHTMTSQCAVSERTGCLAPLKWLSWTMADRPVVLVNGCRATGTRTAITKENSVRTINN</sequence>
<reference evidence="2 3" key="1">
    <citation type="journal article" date="2019" name="Commun. Biol.">
        <title>The bagworm genome reveals a unique fibroin gene that provides high tensile strength.</title>
        <authorList>
            <person name="Kono N."/>
            <person name="Nakamura H."/>
            <person name="Ohtoshi R."/>
            <person name="Tomita M."/>
            <person name="Numata K."/>
            <person name="Arakawa K."/>
        </authorList>
    </citation>
    <scope>NUCLEOTIDE SEQUENCE [LARGE SCALE GENOMIC DNA]</scope>
</reference>
<evidence type="ECO:0000313" key="2">
    <source>
        <dbReference type="EMBL" id="GBP94886.1"/>
    </source>
</evidence>
<dbReference type="EMBL" id="BGZK01002556">
    <property type="protein sequence ID" value="GBP94886.1"/>
    <property type="molecule type" value="Genomic_DNA"/>
</dbReference>
<keyword evidence="3" id="KW-1185">Reference proteome</keyword>
<evidence type="ECO:0000256" key="1">
    <source>
        <dbReference type="SAM" id="MobiDB-lite"/>
    </source>
</evidence>
<gene>
    <name evidence="2" type="ORF">EVAR_85907_1</name>
</gene>
<dbReference type="Proteomes" id="UP000299102">
    <property type="component" value="Unassembled WGS sequence"/>
</dbReference>
<dbReference type="AlphaFoldDB" id="A0A4C2A2H6"/>